<dbReference type="EMBL" id="FQZL01000023">
    <property type="protein sequence ID" value="SHJ50416.1"/>
    <property type="molecule type" value="Genomic_DNA"/>
</dbReference>
<feature type="transmembrane region" description="Helical" evidence="5">
    <location>
        <begin position="20"/>
        <end position="40"/>
    </location>
</feature>
<dbReference type="Proteomes" id="UP000184052">
    <property type="component" value="Unassembled WGS sequence"/>
</dbReference>
<evidence type="ECO:0000313" key="7">
    <source>
        <dbReference type="EMBL" id="SHJ50416.1"/>
    </source>
</evidence>
<dbReference type="Pfam" id="PF01740">
    <property type="entry name" value="STAS"/>
    <property type="match status" value="1"/>
</dbReference>
<keyword evidence="4 5" id="KW-0472">Membrane</keyword>
<evidence type="ECO:0000256" key="2">
    <source>
        <dbReference type="ARBA" id="ARBA00022692"/>
    </source>
</evidence>
<evidence type="ECO:0000256" key="4">
    <source>
        <dbReference type="ARBA" id="ARBA00023136"/>
    </source>
</evidence>
<feature type="transmembrane region" description="Helical" evidence="5">
    <location>
        <begin position="91"/>
        <end position="109"/>
    </location>
</feature>
<feature type="domain" description="STAS" evidence="6">
    <location>
        <begin position="402"/>
        <end position="476"/>
    </location>
</feature>
<evidence type="ECO:0000259" key="6">
    <source>
        <dbReference type="PROSITE" id="PS50801"/>
    </source>
</evidence>
<sequence>MTTKTLKSNTCNFIRIKIEILAGLTVALALVPEAIAFAFVAGVDPLVGLYAAFMVGLLTSVFGGRPGMISGATGGLAVVMVHLVSQYGVEYLFASVILMGIIQIIIGLLKMGQLVRMIPHSVMLGFVNGLAIVIFLAQLNHFKLENANGVLVWMTGSSLLTMAGLVALTVGIIYIGSKFVKGIPAPLLAIIVVTVLVGMFGIETKSVGDIASVSGGLPKFKLPMVPMNLETLKIILPHSIIFAVVGLIESLMTLTLVDEIIENKGSGNRECLGQGLANVVTGLFGGMGGCAMIGQSMINVESGARERLSGISAALFLLGFILFGSALIDIIPIAVLVGVMFVVSISTFEWTSFRIAKSIPKSDLFIIVLVSSMTVIYDLAIAVTAGVIVASLVFAWEKGKRIDINKAIEGDSKVYSLRGALFFGSVRTFIDSIDTSVDTKDVIIDFNHARIFDHSAIEAINKVTEKFKNVGKTVHLRNLSTECFAFIQGSSDIMDVNIME</sequence>
<dbReference type="Gene3D" id="3.30.750.24">
    <property type="entry name" value="STAS domain"/>
    <property type="match status" value="1"/>
</dbReference>
<dbReference type="CDD" id="cd07042">
    <property type="entry name" value="STAS_SulP_like_sulfate_transporter"/>
    <property type="match status" value="1"/>
</dbReference>
<feature type="transmembrane region" description="Helical" evidence="5">
    <location>
        <begin position="364"/>
        <end position="396"/>
    </location>
</feature>
<dbReference type="RefSeq" id="WP_073050107.1">
    <property type="nucleotide sequence ID" value="NZ_FQZL01000023.1"/>
</dbReference>
<reference evidence="7 8" key="1">
    <citation type="submission" date="2016-11" db="EMBL/GenBank/DDBJ databases">
        <authorList>
            <person name="Jaros S."/>
            <person name="Januszkiewicz K."/>
            <person name="Wedrychowicz H."/>
        </authorList>
    </citation>
    <scope>NUCLEOTIDE SEQUENCE [LARGE SCALE GENOMIC DNA]</scope>
    <source>
        <strain evidence="7 8">DSM 17477</strain>
    </source>
</reference>
<proteinExistence type="predicted"/>
<dbReference type="AlphaFoldDB" id="A0A1M6JUS1"/>
<dbReference type="SUPFAM" id="SSF52091">
    <property type="entry name" value="SpoIIaa-like"/>
    <property type="match status" value="1"/>
</dbReference>
<evidence type="ECO:0000256" key="1">
    <source>
        <dbReference type="ARBA" id="ARBA00004141"/>
    </source>
</evidence>
<evidence type="ECO:0000313" key="8">
    <source>
        <dbReference type="Proteomes" id="UP000184052"/>
    </source>
</evidence>
<dbReference type="PANTHER" id="PTHR43310:SF1">
    <property type="entry name" value="SULFATE TRANSPORTER YBAR-RELATED"/>
    <property type="match status" value="1"/>
</dbReference>
<evidence type="ECO:0000256" key="5">
    <source>
        <dbReference type="SAM" id="Phobius"/>
    </source>
</evidence>
<dbReference type="InterPro" id="IPR011547">
    <property type="entry name" value="SLC26A/SulP_dom"/>
</dbReference>
<comment type="subcellular location">
    <subcellularLocation>
        <location evidence="1">Membrane</location>
        <topology evidence="1">Multi-pass membrane protein</topology>
    </subcellularLocation>
</comment>
<keyword evidence="3 5" id="KW-1133">Transmembrane helix</keyword>
<feature type="transmembrane region" description="Helical" evidence="5">
    <location>
        <begin position="276"/>
        <end position="298"/>
    </location>
</feature>
<organism evidence="7 8">
    <name type="scientific">Dethiosulfatibacter aminovorans DSM 17477</name>
    <dbReference type="NCBI Taxonomy" id="1121476"/>
    <lineage>
        <taxon>Bacteria</taxon>
        <taxon>Bacillati</taxon>
        <taxon>Bacillota</taxon>
        <taxon>Tissierellia</taxon>
        <taxon>Dethiosulfatibacter</taxon>
    </lineage>
</organism>
<accession>A0A1M6JUS1</accession>
<dbReference type="PROSITE" id="PS50801">
    <property type="entry name" value="STAS"/>
    <property type="match status" value="1"/>
</dbReference>
<feature type="transmembrane region" description="Helical" evidence="5">
    <location>
        <begin position="121"/>
        <end position="139"/>
    </location>
</feature>
<evidence type="ECO:0000256" key="3">
    <source>
        <dbReference type="ARBA" id="ARBA00022989"/>
    </source>
</evidence>
<dbReference type="OrthoDB" id="9771198at2"/>
<feature type="transmembrane region" description="Helical" evidence="5">
    <location>
        <begin position="234"/>
        <end position="256"/>
    </location>
</feature>
<dbReference type="Pfam" id="PF00916">
    <property type="entry name" value="Sulfate_transp"/>
    <property type="match status" value="1"/>
</dbReference>
<dbReference type="STRING" id="1121476.SAMN02745751_02712"/>
<dbReference type="InterPro" id="IPR052706">
    <property type="entry name" value="Membrane-Transporter-like"/>
</dbReference>
<feature type="transmembrane region" description="Helical" evidence="5">
    <location>
        <begin position="151"/>
        <end position="176"/>
    </location>
</feature>
<dbReference type="GO" id="GO:0016020">
    <property type="term" value="C:membrane"/>
    <property type="evidence" value="ECO:0007669"/>
    <property type="project" value="UniProtKB-SubCell"/>
</dbReference>
<gene>
    <name evidence="7" type="ORF">SAMN02745751_02712</name>
</gene>
<protein>
    <submittedName>
        <fullName evidence="7">Sulfate permease, SulP family</fullName>
    </submittedName>
</protein>
<keyword evidence="2 5" id="KW-0812">Transmembrane</keyword>
<dbReference type="InterPro" id="IPR036513">
    <property type="entry name" value="STAS_dom_sf"/>
</dbReference>
<dbReference type="PANTHER" id="PTHR43310">
    <property type="entry name" value="SULFATE TRANSPORTER YBAR-RELATED"/>
    <property type="match status" value="1"/>
</dbReference>
<feature type="transmembrane region" description="Helical" evidence="5">
    <location>
        <begin position="310"/>
        <end position="343"/>
    </location>
</feature>
<feature type="transmembrane region" description="Helical" evidence="5">
    <location>
        <begin position="183"/>
        <end position="202"/>
    </location>
</feature>
<keyword evidence="8" id="KW-1185">Reference proteome</keyword>
<name>A0A1M6JUS1_9FIRM</name>
<dbReference type="InterPro" id="IPR002645">
    <property type="entry name" value="STAS_dom"/>
</dbReference>